<feature type="binding site" evidence="11">
    <location>
        <begin position="10"/>
        <end position="17"/>
    </location>
    <ligand>
        <name>NADP(+)</name>
        <dbReference type="ChEBI" id="CHEBI:58349"/>
    </ligand>
</feature>
<keyword evidence="7" id="KW-0791">Threonine biosynthesis</keyword>
<dbReference type="GO" id="GO:0009086">
    <property type="term" value="P:methionine biosynthetic process"/>
    <property type="evidence" value="ECO:0007669"/>
    <property type="project" value="UniProtKB-KW"/>
</dbReference>
<keyword evidence="8 13" id="KW-0560">Oxidoreductase</keyword>
<proteinExistence type="inferred from homology"/>
<dbReference type="GO" id="GO:0004412">
    <property type="term" value="F:homoserine dehydrogenase activity"/>
    <property type="evidence" value="ECO:0007669"/>
    <property type="project" value="UniProtKB-EC"/>
</dbReference>
<evidence type="ECO:0000313" key="14">
    <source>
        <dbReference type="Proteomes" id="UP000193570"/>
    </source>
</evidence>
<organism evidence="13 14">
    <name type="scientific">Roseivivax jejudonensis</name>
    <dbReference type="NCBI Taxonomy" id="1529041"/>
    <lineage>
        <taxon>Bacteria</taxon>
        <taxon>Pseudomonadati</taxon>
        <taxon>Pseudomonadota</taxon>
        <taxon>Alphaproteobacteria</taxon>
        <taxon>Rhodobacterales</taxon>
        <taxon>Roseobacteraceae</taxon>
        <taxon>Roseivivax</taxon>
    </lineage>
</organism>
<dbReference type="InterPro" id="IPR002912">
    <property type="entry name" value="ACT_dom"/>
</dbReference>
<dbReference type="EMBL" id="FWFK01000010">
    <property type="protein sequence ID" value="SLN74384.1"/>
    <property type="molecule type" value="Genomic_DNA"/>
</dbReference>
<dbReference type="PIRSF" id="PIRSF000098">
    <property type="entry name" value="Homoser_dehydrog"/>
    <property type="match status" value="1"/>
</dbReference>
<dbReference type="Gene3D" id="3.30.70.260">
    <property type="match status" value="1"/>
</dbReference>
<dbReference type="PANTHER" id="PTHR43331:SF1">
    <property type="entry name" value="HOMOSERINE DEHYDROGENASE"/>
    <property type="match status" value="1"/>
</dbReference>
<evidence type="ECO:0000256" key="5">
    <source>
        <dbReference type="ARBA" id="ARBA00013376"/>
    </source>
</evidence>
<dbReference type="PROSITE" id="PS51671">
    <property type="entry name" value="ACT"/>
    <property type="match status" value="1"/>
</dbReference>
<feature type="domain" description="ACT" evidence="12">
    <location>
        <begin position="350"/>
        <end position="428"/>
    </location>
</feature>
<evidence type="ECO:0000256" key="2">
    <source>
        <dbReference type="ARBA" id="ARBA00005062"/>
    </source>
</evidence>
<dbReference type="InterPro" id="IPR005106">
    <property type="entry name" value="Asp/hSer_DH_NAD-bd"/>
</dbReference>
<evidence type="ECO:0000256" key="11">
    <source>
        <dbReference type="PIRSR" id="PIRSR000098-2"/>
    </source>
</evidence>
<dbReference type="PANTHER" id="PTHR43331">
    <property type="entry name" value="HOMOSERINE DEHYDROGENASE"/>
    <property type="match status" value="1"/>
</dbReference>
<protein>
    <recommendedName>
        <fullName evidence="5">Homoserine dehydrogenase</fullName>
        <ecNumber evidence="4">1.1.1.3</ecNumber>
    </recommendedName>
</protein>
<keyword evidence="11" id="KW-0521">NADP</keyword>
<keyword evidence="6" id="KW-0028">Amino-acid biosynthesis</keyword>
<dbReference type="OrthoDB" id="9808167at2"/>
<feature type="active site" description="Proton donor" evidence="10">
    <location>
        <position position="207"/>
    </location>
</feature>
<keyword evidence="14" id="KW-1185">Reference proteome</keyword>
<reference evidence="13 14" key="1">
    <citation type="submission" date="2017-03" db="EMBL/GenBank/DDBJ databases">
        <authorList>
            <person name="Afonso C.L."/>
            <person name="Miller P.J."/>
            <person name="Scott M.A."/>
            <person name="Spackman E."/>
            <person name="Goraichik I."/>
            <person name="Dimitrov K.M."/>
            <person name="Suarez D.L."/>
            <person name="Swayne D.E."/>
        </authorList>
    </citation>
    <scope>NUCLEOTIDE SEQUENCE [LARGE SCALE GENOMIC DNA]</scope>
    <source>
        <strain evidence="13 14">CECT 8625</strain>
    </source>
</reference>
<evidence type="ECO:0000256" key="4">
    <source>
        <dbReference type="ARBA" id="ARBA00013213"/>
    </source>
</evidence>
<dbReference type="Pfam" id="PF01842">
    <property type="entry name" value="ACT"/>
    <property type="match status" value="1"/>
</dbReference>
<evidence type="ECO:0000256" key="7">
    <source>
        <dbReference type="ARBA" id="ARBA00022697"/>
    </source>
</evidence>
<dbReference type="EC" id="1.1.1.3" evidence="4"/>
<evidence type="ECO:0000256" key="8">
    <source>
        <dbReference type="ARBA" id="ARBA00023002"/>
    </source>
</evidence>
<dbReference type="RefSeq" id="WP_085793700.1">
    <property type="nucleotide sequence ID" value="NZ_FWFK01000010.1"/>
</dbReference>
<dbReference type="CDD" id="cd04881">
    <property type="entry name" value="ACT_HSDH-Hom"/>
    <property type="match status" value="1"/>
</dbReference>
<dbReference type="Proteomes" id="UP000193570">
    <property type="component" value="Unassembled WGS sequence"/>
</dbReference>
<dbReference type="NCBIfam" id="NF004976">
    <property type="entry name" value="PRK06349.1"/>
    <property type="match status" value="1"/>
</dbReference>
<sequence>MTTPLRLGIAGLGTVGAGVVKIVRQKADLLRERTGRPIEIVAVSARNRDTDRGVSLSDYAWEDDPVALARRDDVDVFVELMGGADGPAKAATEAALDSGTDVVTANKAMLAHHGQALAERAEAHDAILRFEAAVAGGIPVIKALTEGLAGNEITRVMGVMNGTCNYILTRMEGAGLTYQEAFDEADALGYLEADPELDVGGIDAGHKLALLSSIAFGTQVAFDAVELEGIGRVTIDDIRQAADMDFKIKLLGVCRMTGRGLEQRMAPCLVPASSPLGQLDGGTNMVVIEGDQVGQIVMRGAGAGEGPTASAVMGDVMDLARGFRVSTFGQSAGSLVAATPARTATPASFYLRMALADRPGALAKVATALGEAGISIDRMRQYGHSSDAAPVLIVTHKTTRGALDQAIEAMRATGVVRGEPVALRIERV</sequence>
<dbReference type="AlphaFoldDB" id="A0A1X7AB26"/>
<name>A0A1X7AB26_9RHOB</name>
<evidence type="ECO:0000256" key="1">
    <source>
        <dbReference type="ARBA" id="ARBA00005056"/>
    </source>
</evidence>
<dbReference type="Gene3D" id="3.40.50.720">
    <property type="entry name" value="NAD(P)-binding Rossmann-like Domain"/>
    <property type="match status" value="1"/>
</dbReference>
<dbReference type="GO" id="GO:0009088">
    <property type="term" value="P:threonine biosynthetic process"/>
    <property type="evidence" value="ECO:0007669"/>
    <property type="project" value="UniProtKB-UniPathway"/>
</dbReference>
<comment type="pathway">
    <text evidence="2">Amino-acid biosynthesis; L-methionine biosynthesis via de novo pathway; L-homoserine from L-aspartate: step 3/3.</text>
</comment>
<dbReference type="FunFam" id="3.30.360.10:FF:000005">
    <property type="entry name" value="Homoserine dehydrogenase"/>
    <property type="match status" value="1"/>
</dbReference>
<dbReference type="UniPathway" id="UPA00050">
    <property type="reaction ID" value="UER00063"/>
</dbReference>
<gene>
    <name evidence="13" type="primary">hom</name>
    <name evidence="13" type="ORF">ROJ8625_04049</name>
</gene>
<dbReference type="SUPFAM" id="SSF55347">
    <property type="entry name" value="Glyceraldehyde-3-phosphate dehydrogenase-like, C-terminal domain"/>
    <property type="match status" value="1"/>
</dbReference>
<evidence type="ECO:0000256" key="9">
    <source>
        <dbReference type="ARBA" id="ARBA00023167"/>
    </source>
</evidence>
<dbReference type="InterPro" id="IPR001342">
    <property type="entry name" value="HDH_cat"/>
</dbReference>
<comment type="similarity">
    <text evidence="3">Belongs to the homoserine dehydrogenase family.</text>
</comment>
<evidence type="ECO:0000313" key="13">
    <source>
        <dbReference type="EMBL" id="SLN74384.1"/>
    </source>
</evidence>
<evidence type="ECO:0000256" key="6">
    <source>
        <dbReference type="ARBA" id="ARBA00022605"/>
    </source>
</evidence>
<comment type="pathway">
    <text evidence="1">Amino-acid biosynthesis; L-threonine biosynthesis; L-threonine from L-aspartate: step 3/5.</text>
</comment>
<keyword evidence="9" id="KW-0486">Methionine biosynthesis</keyword>
<dbReference type="SUPFAM" id="SSF55021">
    <property type="entry name" value="ACT-like"/>
    <property type="match status" value="1"/>
</dbReference>
<dbReference type="Gene3D" id="3.30.360.10">
    <property type="entry name" value="Dihydrodipicolinate Reductase, domain 2"/>
    <property type="match status" value="1"/>
</dbReference>
<evidence type="ECO:0000259" key="12">
    <source>
        <dbReference type="PROSITE" id="PS51671"/>
    </source>
</evidence>
<dbReference type="Pfam" id="PF00742">
    <property type="entry name" value="Homoserine_dh"/>
    <property type="match status" value="1"/>
</dbReference>
<evidence type="ECO:0000256" key="3">
    <source>
        <dbReference type="ARBA" id="ARBA00006753"/>
    </source>
</evidence>
<dbReference type="Pfam" id="PF03447">
    <property type="entry name" value="NAD_binding_3"/>
    <property type="match status" value="1"/>
</dbReference>
<dbReference type="InterPro" id="IPR045865">
    <property type="entry name" value="ACT-like_dom_sf"/>
</dbReference>
<dbReference type="UniPathway" id="UPA00051">
    <property type="reaction ID" value="UER00465"/>
</dbReference>
<dbReference type="SUPFAM" id="SSF51735">
    <property type="entry name" value="NAD(P)-binding Rossmann-fold domains"/>
    <property type="match status" value="1"/>
</dbReference>
<feature type="binding site" evidence="11">
    <location>
        <position position="107"/>
    </location>
    <ligand>
        <name>NADPH</name>
        <dbReference type="ChEBI" id="CHEBI:57783"/>
    </ligand>
</feature>
<dbReference type="GO" id="GO:0050661">
    <property type="term" value="F:NADP binding"/>
    <property type="evidence" value="ECO:0007669"/>
    <property type="project" value="InterPro"/>
</dbReference>
<dbReference type="InterPro" id="IPR016204">
    <property type="entry name" value="HDH"/>
</dbReference>
<accession>A0A1X7AB26</accession>
<evidence type="ECO:0000256" key="10">
    <source>
        <dbReference type="PIRSR" id="PIRSR000098-1"/>
    </source>
</evidence>
<feature type="binding site" evidence="11">
    <location>
        <position position="192"/>
    </location>
    <ligand>
        <name>L-homoserine</name>
        <dbReference type="ChEBI" id="CHEBI:57476"/>
    </ligand>
</feature>
<dbReference type="InterPro" id="IPR036291">
    <property type="entry name" value="NAD(P)-bd_dom_sf"/>
</dbReference>